<accession>A0A285TNP6</accession>
<dbReference type="PROSITE" id="PS00039">
    <property type="entry name" value="DEAD_ATP_HELICASE"/>
    <property type="match status" value="1"/>
</dbReference>
<dbReference type="InterPro" id="IPR000629">
    <property type="entry name" value="RNA-helicase_DEAD-box_CS"/>
</dbReference>
<dbReference type="PANTHER" id="PTHR35894:SF5">
    <property type="entry name" value="MU-LIKE PROPHAGE FLUMU DNA TRANSPOSITION PROTEIN B"/>
    <property type="match status" value="1"/>
</dbReference>
<evidence type="ECO:0000313" key="2">
    <source>
        <dbReference type="EMBL" id="SOC24430.1"/>
    </source>
</evidence>
<feature type="domain" description="ORC1/DEAH AAA+ ATPase" evidence="1">
    <location>
        <begin position="39"/>
        <end position="151"/>
    </location>
</feature>
<dbReference type="GO" id="GO:0120545">
    <property type="term" value="F:nucleic acid conformation isomerase activity"/>
    <property type="evidence" value="ECO:0007669"/>
    <property type="project" value="UniProtKB-ARBA"/>
</dbReference>
<dbReference type="Proteomes" id="UP000219331">
    <property type="component" value="Unassembled WGS sequence"/>
</dbReference>
<evidence type="ECO:0000259" key="1">
    <source>
        <dbReference type="Pfam" id="PF13401"/>
    </source>
</evidence>
<dbReference type="SUPFAM" id="SSF52540">
    <property type="entry name" value="P-loop containing nucleoside triphosphate hydrolases"/>
    <property type="match status" value="1"/>
</dbReference>
<reference evidence="2 3" key="1">
    <citation type="submission" date="2017-08" db="EMBL/GenBank/DDBJ databases">
        <authorList>
            <person name="de Groot N.N."/>
        </authorList>
    </citation>
    <scope>NUCLEOTIDE SEQUENCE [LARGE SCALE GENOMIC DNA]</scope>
    <source>
        <strain evidence="2 3">USBA 352</strain>
    </source>
</reference>
<dbReference type="InterPro" id="IPR052026">
    <property type="entry name" value="ExeA_AAA_ATPase_DNA-bind"/>
</dbReference>
<sequence>MTANENTVKTGGSIAPLTNVATLMMLIETLRSRSFGLPGLGVFSGDSGYGKSVAAQYAMNKTGAVYIEVREYWTKKTFCQALLAELGHHQPRGTIASMMEEIIRQLGDAPGRPLIIDEADKLVARGMIEYVRDIYETTQVPIILIGEEKLPRDLEAHERVHNRVLDWQLAQPCSLEDTEALAKVLCPGIEVAQQLLDTIRKQTGGRARRIATTLHELTQFARNNGLKSVDPENYAGRIFTGETPVRQRAGGRR</sequence>
<dbReference type="GO" id="GO:0016887">
    <property type="term" value="F:ATP hydrolysis activity"/>
    <property type="evidence" value="ECO:0007669"/>
    <property type="project" value="InterPro"/>
</dbReference>
<name>A0A285TNP6_9HYPH</name>
<keyword evidence="3" id="KW-1185">Reference proteome</keyword>
<dbReference type="OrthoDB" id="9797061at2"/>
<proteinExistence type="predicted"/>
<organism evidence="2 3">
    <name type="scientific">Stappia indica</name>
    <dbReference type="NCBI Taxonomy" id="538381"/>
    <lineage>
        <taxon>Bacteria</taxon>
        <taxon>Pseudomonadati</taxon>
        <taxon>Pseudomonadota</taxon>
        <taxon>Alphaproteobacteria</taxon>
        <taxon>Hyphomicrobiales</taxon>
        <taxon>Stappiaceae</taxon>
        <taxon>Stappia</taxon>
    </lineage>
</organism>
<protein>
    <submittedName>
        <fullName evidence="2">AAA domain-containing protein</fullName>
    </submittedName>
</protein>
<evidence type="ECO:0000313" key="3">
    <source>
        <dbReference type="Proteomes" id="UP000219331"/>
    </source>
</evidence>
<dbReference type="Pfam" id="PF13401">
    <property type="entry name" value="AAA_22"/>
    <property type="match status" value="1"/>
</dbReference>
<gene>
    <name evidence="2" type="ORF">SAMN05421512_113216</name>
</gene>
<dbReference type="Gene3D" id="3.40.50.300">
    <property type="entry name" value="P-loop containing nucleotide triphosphate hydrolases"/>
    <property type="match status" value="1"/>
</dbReference>
<dbReference type="RefSeq" id="WP_097176391.1">
    <property type="nucleotide sequence ID" value="NZ_OBML01000013.1"/>
</dbReference>
<dbReference type="PANTHER" id="PTHR35894">
    <property type="entry name" value="GENERAL SECRETION PATHWAY PROTEIN A-RELATED"/>
    <property type="match status" value="1"/>
</dbReference>
<dbReference type="InterPro" id="IPR049945">
    <property type="entry name" value="AAA_22"/>
</dbReference>
<dbReference type="InterPro" id="IPR027417">
    <property type="entry name" value="P-loop_NTPase"/>
</dbReference>
<dbReference type="AlphaFoldDB" id="A0A285TNP6"/>
<dbReference type="EMBL" id="OBML01000013">
    <property type="protein sequence ID" value="SOC24430.1"/>
    <property type="molecule type" value="Genomic_DNA"/>
</dbReference>